<dbReference type="InterPro" id="IPR039948">
    <property type="entry name" value="ELC1"/>
</dbReference>
<dbReference type="GO" id="GO:0006511">
    <property type="term" value="P:ubiquitin-dependent protein catabolic process"/>
    <property type="evidence" value="ECO:0007669"/>
    <property type="project" value="InterPro"/>
</dbReference>
<dbReference type="GO" id="GO:0005634">
    <property type="term" value="C:nucleus"/>
    <property type="evidence" value="ECO:0007669"/>
    <property type="project" value="UniProtKB-SubCell"/>
</dbReference>
<dbReference type="EMBL" id="CCBN010000016">
    <property type="protein sequence ID" value="CDO56682.1"/>
    <property type="molecule type" value="Genomic_DNA"/>
</dbReference>
<dbReference type="InterPro" id="IPR016073">
    <property type="entry name" value="Skp1_comp_POZ"/>
</dbReference>
<evidence type="ECO:0000256" key="2">
    <source>
        <dbReference type="ARBA" id="ARBA00009993"/>
    </source>
</evidence>
<dbReference type="PANTHER" id="PTHR20648">
    <property type="entry name" value="ELONGIN-C"/>
    <property type="match status" value="1"/>
</dbReference>
<organism evidence="6 7">
    <name type="scientific">Geotrichum candidum</name>
    <name type="common">Oospora lactis</name>
    <name type="synonym">Dipodascus geotrichum</name>
    <dbReference type="NCBI Taxonomy" id="1173061"/>
    <lineage>
        <taxon>Eukaryota</taxon>
        <taxon>Fungi</taxon>
        <taxon>Dikarya</taxon>
        <taxon>Ascomycota</taxon>
        <taxon>Saccharomycotina</taxon>
        <taxon>Dipodascomycetes</taxon>
        <taxon>Dipodascales</taxon>
        <taxon>Dipodascaceae</taxon>
        <taxon>Geotrichum</taxon>
    </lineage>
</organism>
<sequence length="101" mass="11089">MSESTESKYVTLVSSDGFSFVVLREAALVSGTLRGMLSGTGFVESTSNIVKLPNISGILLEKVCEYLYFNLKYKNKTGVPQFEIPPELALEMLVVADFLDT</sequence>
<dbReference type="SMART" id="SM00512">
    <property type="entry name" value="Skp1"/>
    <property type="match status" value="1"/>
</dbReference>
<dbReference type="STRING" id="1173061.A0A0J9XH57"/>
<gene>
    <name evidence="6" type="ORF">BN980_GECA16s01319g</name>
</gene>
<accession>A0A0J9XH57</accession>
<evidence type="ECO:0000256" key="3">
    <source>
        <dbReference type="ARBA" id="ARBA00021347"/>
    </source>
</evidence>
<dbReference type="InterPro" id="IPR001232">
    <property type="entry name" value="SKP1-like"/>
</dbReference>
<reference evidence="6" key="1">
    <citation type="submission" date="2014-03" db="EMBL/GenBank/DDBJ databases">
        <authorList>
            <person name="Casaregola S."/>
        </authorList>
    </citation>
    <scope>NUCLEOTIDE SEQUENCE [LARGE SCALE GENOMIC DNA]</scope>
    <source>
        <strain evidence="6">CLIB 918</strain>
    </source>
</reference>
<keyword evidence="4" id="KW-0539">Nucleus</keyword>
<evidence type="ECO:0000259" key="5">
    <source>
        <dbReference type="Pfam" id="PF03931"/>
    </source>
</evidence>
<dbReference type="Pfam" id="PF03931">
    <property type="entry name" value="Skp1_POZ"/>
    <property type="match status" value="1"/>
</dbReference>
<feature type="domain" description="SKP1 component POZ" evidence="5">
    <location>
        <begin position="9"/>
        <end position="71"/>
    </location>
</feature>
<dbReference type="InterPro" id="IPR011333">
    <property type="entry name" value="SKP1/BTB/POZ_sf"/>
</dbReference>
<comment type="caution">
    <text evidence="6">The sequence shown here is derived from an EMBL/GenBank/DDBJ whole genome shotgun (WGS) entry which is preliminary data.</text>
</comment>
<dbReference type="CDD" id="cd18321">
    <property type="entry name" value="BTB_POZ_EloC"/>
    <property type="match status" value="1"/>
</dbReference>
<dbReference type="AlphaFoldDB" id="A0A0J9XH57"/>
<dbReference type="FunFam" id="3.30.710.10:FF:000035">
    <property type="entry name" value="Elongin C transcription elongation factor"/>
    <property type="match status" value="1"/>
</dbReference>
<evidence type="ECO:0000256" key="1">
    <source>
        <dbReference type="ARBA" id="ARBA00004123"/>
    </source>
</evidence>
<evidence type="ECO:0000313" key="6">
    <source>
        <dbReference type="EMBL" id="CDO56682.1"/>
    </source>
</evidence>
<keyword evidence="7" id="KW-1185">Reference proteome</keyword>
<comment type="similarity">
    <text evidence="2">Belongs to the SKP1 family.</text>
</comment>
<dbReference type="OrthoDB" id="249087at2759"/>
<proteinExistence type="inferred from homology"/>
<protein>
    <recommendedName>
        <fullName evidence="3">Elongin-C</fullName>
    </recommendedName>
</protein>
<name>A0A0J9XH57_GEOCN</name>
<dbReference type="Gene3D" id="3.30.710.10">
    <property type="entry name" value="Potassium Channel Kv1.1, Chain A"/>
    <property type="match status" value="1"/>
</dbReference>
<evidence type="ECO:0000256" key="4">
    <source>
        <dbReference type="ARBA" id="ARBA00023242"/>
    </source>
</evidence>
<dbReference type="SUPFAM" id="SSF54695">
    <property type="entry name" value="POZ domain"/>
    <property type="match status" value="1"/>
</dbReference>
<evidence type="ECO:0000313" key="7">
    <source>
        <dbReference type="Proteomes" id="UP000242525"/>
    </source>
</evidence>
<comment type="subcellular location">
    <subcellularLocation>
        <location evidence="1">Nucleus</location>
    </subcellularLocation>
</comment>
<dbReference type="Proteomes" id="UP000242525">
    <property type="component" value="Unassembled WGS sequence"/>
</dbReference>